<reference evidence="2" key="1">
    <citation type="journal article" date="2022" name="Nat. Commun.">
        <title>Chromosome evolution and the genetic basis of agronomically important traits in greater yam.</title>
        <authorList>
            <person name="Bredeson J.V."/>
            <person name="Lyons J.B."/>
            <person name="Oniyinde I.O."/>
            <person name="Okereke N.R."/>
            <person name="Kolade O."/>
            <person name="Nnabue I."/>
            <person name="Nwadili C.O."/>
            <person name="Hribova E."/>
            <person name="Parker M."/>
            <person name="Nwogha J."/>
            <person name="Shu S."/>
            <person name="Carlson J."/>
            <person name="Kariba R."/>
            <person name="Muthemba S."/>
            <person name="Knop K."/>
            <person name="Barton G.J."/>
            <person name="Sherwood A.V."/>
            <person name="Lopez-Montes A."/>
            <person name="Asiedu R."/>
            <person name="Jamnadass R."/>
            <person name="Muchugi A."/>
            <person name="Goodstein D."/>
            <person name="Egesi C.N."/>
            <person name="Featherston J."/>
            <person name="Asfaw A."/>
            <person name="Simpson G.G."/>
            <person name="Dolezel J."/>
            <person name="Hendre P.S."/>
            <person name="Van Deynze A."/>
            <person name="Kumar P.L."/>
            <person name="Obidiegwu J.E."/>
            <person name="Bhattacharjee R."/>
            <person name="Rokhsar D.S."/>
        </authorList>
    </citation>
    <scope>NUCLEOTIDE SEQUENCE [LARGE SCALE GENOMIC DNA]</scope>
    <source>
        <strain evidence="2">cv. TDa95/00328</strain>
    </source>
</reference>
<name>A0ACB7TW90_DIOAL</name>
<comment type="caution">
    <text evidence="1">The sequence shown here is derived from an EMBL/GenBank/DDBJ whole genome shotgun (WGS) entry which is preliminary data.</text>
</comment>
<evidence type="ECO:0000313" key="2">
    <source>
        <dbReference type="Proteomes" id="UP000827976"/>
    </source>
</evidence>
<protein>
    <submittedName>
        <fullName evidence="1">P-loop containing nucleoside triphosphate hydrolase protein</fullName>
    </submittedName>
</protein>
<dbReference type="EMBL" id="CM037030">
    <property type="protein sequence ID" value="KAH7652062.1"/>
    <property type="molecule type" value="Genomic_DNA"/>
</dbReference>
<evidence type="ECO:0000313" key="1">
    <source>
        <dbReference type="EMBL" id="KAH7652062.1"/>
    </source>
</evidence>
<dbReference type="Proteomes" id="UP000827976">
    <property type="component" value="Chromosome 20"/>
</dbReference>
<keyword evidence="1" id="KW-0378">Hydrolase</keyword>
<organism evidence="1 2">
    <name type="scientific">Dioscorea alata</name>
    <name type="common">Purple yam</name>
    <dbReference type="NCBI Taxonomy" id="55571"/>
    <lineage>
        <taxon>Eukaryota</taxon>
        <taxon>Viridiplantae</taxon>
        <taxon>Streptophyta</taxon>
        <taxon>Embryophyta</taxon>
        <taxon>Tracheophyta</taxon>
        <taxon>Spermatophyta</taxon>
        <taxon>Magnoliopsida</taxon>
        <taxon>Liliopsida</taxon>
        <taxon>Dioscoreales</taxon>
        <taxon>Dioscoreaceae</taxon>
        <taxon>Dioscorea</taxon>
    </lineage>
</organism>
<accession>A0ACB7TW90</accession>
<sequence>MDQLANKVLDCLWVPMKNCISSEANFIISWEDNLDALGKEMSELKAIREDLETKVEAADRRGKDINSVPEVRLQRAKTYEKEANKMDEKRKKMTKCLCGSLPLNIFVASKISKKAVALCPDVKELTTLCNQSLADVTRAESAPIRSVEKLVGPTPGVESVLERLKRHVQDVNLQVIGVYGMPAAGKTDIMGQVNNQLQHAMKPYDYIFWVDMPQESSIDEVQQAIGKKLAVIGDKDQNASQEERARLITKQLKKSRFVLILDRVQKPLDLRKVGIPPLTCPTDSKIIVVAQSSQICSQMDADVKVHVKCMEWNVAWTLFESKVDKELLISNKEILTHAKNLVTKCGGLPPVVIKLGQTMESKKTVREWASAVTTMDIAPWELLGMEIFTQHLRLSYDKLPNAQLRTCLLYCSLFPEGFSIPEEWIIDYCIGEGIIDGIDMEEIYNKGYKMMGELKSAHLLETCEDENYVKMHPMIRGLALWIASDLGEKANRWLVRPGARLAVVPPVDTWGDAERISLMNNDISEISDIPNCPNLKTLFLLKNQRLEKICDGFFDSMTQLRVVDLSHTLLKQLPAGIQMMKELRYFDICCTNVKSLPPELKELKKLRFLLLSYMPYLQTIPDEVISSLVELQVLYMDVSYGGWKVGSVGSGVDFNELNTLKQLRVLGITIQTVHALQSLLQSRRLATCTRHLHIEGCQGLTTINIPFSFLGNDMSKLEMIRLSDSDELEEVVIDEGTSNEESVGPSLPKLETLVLCRLTKAKVVYNGGCVSHLRQLYIWDCRRMEHLVQYDEVKTDEEDVDAQGPVALIDAFPNLKVIELINLPMLKTLSTGMTMLSFPSLETLDVRLCPMFKKLEMKAEKLKEIRGEKSWWDKLEWEDDSKMKSNFQPLFKKFN</sequence>
<gene>
    <name evidence="1" type="ORF">IHE45_20G097700</name>
</gene>
<proteinExistence type="predicted"/>
<keyword evidence="2" id="KW-1185">Reference proteome</keyword>